<organism evidence="1 2">
    <name type="scientific">Mannheimia cairinae</name>
    <dbReference type="NCBI Taxonomy" id="3025936"/>
    <lineage>
        <taxon>Bacteria</taxon>
        <taxon>Pseudomonadati</taxon>
        <taxon>Pseudomonadota</taxon>
        <taxon>Gammaproteobacteria</taxon>
        <taxon>Pasteurellales</taxon>
        <taxon>Pasteurellaceae</taxon>
        <taxon>Mannheimia</taxon>
    </lineage>
</organism>
<evidence type="ECO:0000313" key="2">
    <source>
        <dbReference type="Proteomes" id="UP001221909"/>
    </source>
</evidence>
<dbReference type="RefSeq" id="WP_273748506.1">
    <property type="nucleotide sequence ID" value="NZ_JAQSJE010000001.1"/>
</dbReference>
<reference evidence="1 2" key="1">
    <citation type="submission" date="2023-02" db="EMBL/GenBank/DDBJ databases">
        <title>Mannheimia cairiniae sp. nov., a novel species of Mannheimia obtained from moscovy ducks (Cairina moschata) and reclassification of Mannheimia ovis as heterotypic synonym of Mannheimia pernigra.</title>
        <authorList>
            <person name="Christensen H."/>
        </authorList>
    </citation>
    <scope>NUCLEOTIDE SEQUENCE [LARGE SCALE GENOMIC DNA]</scope>
    <source>
        <strain evidence="1 2">AT1</strain>
    </source>
</reference>
<protein>
    <submittedName>
        <fullName evidence="1">Uncharacterized protein</fullName>
    </submittedName>
</protein>
<accession>A0ABT5MQ90</accession>
<dbReference type="Proteomes" id="UP001221909">
    <property type="component" value="Unassembled WGS sequence"/>
</dbReference>
<comment type="caution">
    <text evidence="1">The sequence shown here is derived from an EMBL/GenBank/DDBJ whole genome shotgun (WGS) entry which is preliminary data.</text>
</comment>
<gene>
    <name evidence="1" type="ORF">PTQ27_00795</name>
</gene>
<evidence type="ECO:0000313" key="1">
    <source>
        <dbReference type="EMBL" id="MDD0823013.1"/>
    </source>
</evidence>
<name>A0ABT5MQ90_9PAST</name>
<dbReference type="EMBL" id="JAQSJE010000001">
    <property type="protein sequence ID" value="MDD0823013.1"/>
    <property type="molecule type" value="Genomic_DNA"/>
</dbReference>
<sequence length="166" mass="18567">MAIAEKDLVNIGQHANDGKGDSARVAFDKLNKLIIQLDGNIESGSVGYLDYASMQLDQSKPDGTIAQLTTGDRYIRLAGEWVKSVDKAEAQAIMLNEDIAKLLLLLWMWGRCKAKQHLLMLGQMKKIRLLLVLQNVAIFSNRRLNKEILIIQDGLLRIPKIVCLLV</sequence>
<keyword evidence="2" id="KW-1185">Reference proteome</keyword>
<proteinExistence type="predicted"/>